<dbReference type="RefSeq" id="WP_089772665.1">
    <property type="nucleotide sequence ID" value="NZ_FNTX01000001.1"/>
</dbReference>
<dbReference type="OrthoDB" id="5243844at2"/>
<evidence type="ECO:0000259" key="4">
    <source>
        <dbReference type="PROSITE" id="PS50949"/>
    </source>
</evidence>
<dbReference type="InterPro" id="IPR036388">
    <property type="entry name" value="WH-like_DNA-bd_sf"/>
</dbReference>
<gene>
    <name evidence="5" type="ORF">SAMN04488554_1874</name>
</gene>
<dbReference type="STRING" id="648782.SAMN04488554_1874"/>
<dbReference type="AlphaFoldDB" id="A0A1H5H6X4"/>
<organism evidence="5 6">
    <name type="scientific">Ruania alba</name>
    <dbReference type="NCBI Taxonomy" id="648782"/>
    <lineage>
        <taxon>Bacteria</taxon>
        <taxon>Bacillati</taxon>
        <taxon>Actinomycetota</taxon>
        <taxon>Actinomycetes</taxon>
        <taxon>Micrococcales</taxon>
        <taxon>Ruaniaceae</taxon>
        <taxon>Ruania</taxon>
    </lineage>
</organism>
<dbReference type="InterPro" id="IPR000524">
    <property type="entry name" value="Tscrpt_reg_HTH_GntR"/>
</dbReference>
<dbReference type="SUPFAM" id="SSF46785">
    <property type="entry name" value="Winged helix' DNA-binding domain"/>
    <property type="match status" value="1"/>
</dbReference>
<protein>
    <submittedName>
        <fullName evidence="5">DNA-binding transcriptional regulator, GntR family</fullName>
    </submittedName>
</protein>
<dbReference type="Gene3D" id="1.10.10.10">
    <property type="entry name" value="Winged helix-like DNA-binding domain superfamily/Winged helix DNA-binding domain"/>
    <property type="match status" value="1"/>
</dbReference>
<evidence type="ECO:0000313" key="6">
    <source>
        <dbReference type="Proteomes" id="UP000199220"/>
    </source>
</evidence>
<evidence type="ECO:0000256" key="2">
    <source>
        <dbReference type="ARBA" id="ARBA00023125"/>
    </source>
</evidence>
<accession>A0A1H5H6X4</accession>
<dbReference type="PROSITE" id="PS50949">
    <property type="entry name" value="HTH_GNTR"/>
    <property type="match status" value="1"/>
</dbReference>
<name>A0A1H5H6X4_9MICO</name>
<dbReference type="Pfam" id="PF00392">
    <property type="entry name" value="GntR"/>
    <property type="match status" value="1"/>
</dbReference>
<dbReference type="EMBL" id="FNTX01000001">
    <property type="protein sequence ID" value="SEE23737.1"/>
    <property type="molecule type" value="Genomic_DNA"/>
</dbReference>
<feature type="domain" description="HTH gntR-type" evidence="4">
    <location>
        <begin position="10"/>
        <end position="77"/>
    </location>
</feature>
<dbReference type="GO" id="GO:0003677">
    <property type="term" value="F:DNA binding"/>
    <property type="evidence" value="ECO:0007669"/>
    <property type="project" value="UniProtKB-KW"/>
</dbReference>
<dbReference type="PANTHER" id="PTHR43537">
    <property type="entry name" value="TRANSCRIPTIONAL REGULATOR, GNTR FAMILY"/>
    <property type="match status" value="1"/>
</dbReference>
<dbReference type="SMART" id="SM00895">
    <property type="entry name" value="FCD"/>
    <property type="match status" value="1"/>
</dbReference>
<evidence type="ECO:0000256" key="1">
    <source>
        <dbReference type="ARBA" id="ARBA00023015"/>
    </source>
</evidence>
<proteinExistence type="predicted"/>
<dbReference type="Gene3D" id="1.20.120.530">
    <property type="entry name" value="GntR ligand-binding domain-like"/>
    <property type="match status" value="1"/>
</dbReference>
<dbReference type="InterPro" id="IPR036390">
    <property type="entry name" value="WH_DNA-bd_sf"/>
</dbReference>
<dbReference type="GO" id="GO:0003700">
    <property type="term" value="F:DNA-binding transcription factor activity"/>
    <property type="evidence" value="ECO:0007669"/>
    <property type="project" value="InterPro"/>
</dbReference>
<dbReference type="SUPFAM" id="SSF48008">
    <property type="entry name" value="GntR ligand-binding domain-like"/>
    <property type="match status" value="1"/>
</dbReference>
<evidence type="ECO:0000256" key="3">
    <source>
        <dbReference type="ARBA" id="ARBA00023163"/>
    </source>
</evidence>
<keyword evidence="3" id="KW-0804">Transcription</keyword>
<keyword evidence="2 5" id="KW-0238">DNA-binding</keyword>
<dbReference type="SMART" id="SM00345">
    <property type="entry name" value="HTH_GNTR"/>
    <property type="match status" value="1"/>
</dbReference>
<keyword evidence="6" id="KW-1185">Reference proteome</keyword>
<dbReference type="PANTHER" id="PTHR43537:SF24">
    <property type="entry name" value="GLUCONATE OPERON TRANSCRIPTIONAL REPRESSOR"/>
    <property type="match status" value="1"/>
</dbReference>
<dbReference type="InterPro" id="IPR011711">
    <property type="entry name" value="GntR_C"/>
</dbReference>
<reference evidence="6" key="1">
    <citation type="submission" date="2016-10" db="EMBL/GenBank/DDBJ databases">
        <authorList>
            <person name="Varghese N."/>
            <person name="Submissions S."/>
        </authorList>
    </citation>
    <scope>NUCLEOTIDE SEQUENCE [LARGE SCALE GENOMIC DNA]</scope>
    <source>
        <strain evidence="6">DSM 21368</strain>
    </source>
</reference>
<keyword evidence="1" id="KW-0805">Transcription regulation</keyword>
<dbReference type="InterPro" id="IPR008920">
    <property type="entry name" value="TF_FadR/GntR_C"/>
</dbReference>
<dbReference type="Proteomes" id="UP000199220">
    <property type="component" value="Unassembled WGS sequence"/>
</dbReference>
<evidence type="ECO:0000313" key="5">
    <source>
        <dbReference type="EMBL" id="SEE23737.1"/>
    </source>
</evidence>
<sequence>MVGRFALTPSSLTDALYESLRLRIINSDLPAGEKLTEARVAADYDVARPTAKACLERLTAAGLLRRSAHKTAVVPTFTVDELEDLFIAREAVERAAVVRLAAVQEVPKGAVDAQGAIEVAAEQLNFPDQVAADIEFHMALVEAAGSSRLAKMHSLIMGEVHLTMGQFQAHRSTSPGDVASEHAAIMQAITDGDAATAAATLLAHLAHARDRLTAQALATGR</sequence>
<dbReference type="Pfam" id="PF07729">
    <property type="entry name" value="FCD"/>
    <property type="match status" value="1"/>
</dbReference>